<dbReference type="InterPro" id="IPR000195">
    <property type="entry name" value="Rab-GAP-TBC_dom"/>
</dbReference>
<proteinExistence type="predicted"/>
<gene>
    <name evidence="3" type="ORF">TELCIR_05010</name>
</gene>
<evidence type="ECO:0000259" key="2">
    <source>
        <dbReference type="PROSITE" id="PS50086"/>
    </source>
</evidence>
<dbReference type="InterPro" id="IPR035969">
    <property type="entry name" value="Rab-GAP_TBC_sf"/>
</dbReference>
<dbReference type="Proteomes" id="UP000230423">
    <property type="component" value="Unassembled WGS sequence"/>
</dbReference>
<keyword evidence="4" id="KW-1185">Reference proteome</keyword>
<protein>
    <recommendedName>
        <fullName evidence="2">Rab-GAP TBC domain-containing protein</fullName>
    </recommendedName>
</protein>
<reference evidence="3 4" key="1">
    <citation type="submission" date="2015-09" db="EMBL/GenBank/DDBJ databases">
        <title>Draft genome of the parasitic nematode Teladorsagia circumcincta isolate WARC Sus (inbred).</title>
        <authorList>
            <person name="Mitreva M."/>
        </authorList>
    </citation>
    <scope>NUCLEOTIDE SEQUENCE [LARGE SCALE GENOMIC DNA]</scope>
    <source>
        <strain evidence="3 4">S</strain>
    </source>
</reference>
<name>A0A2G9URZ1_TELCI</name>
<dbReference type="OrthoDB" id="10264062at2759"/>
<evidence type="ECO:0000256" key="1">
    <source>
        <dbReference type="SAM" id="MobiDB-lite"/>
    </source>
</evidence>
<evidence type="ECO:0000313" key="3">
    <source>
        <dbReference type="EMBL" id="PIO73031.1"/>
    </source>
</evidence>
<feature type="compositionally biased region" description="Low complexity" evidence="1">
    <location>
        <begin position="130"/>
        <end position="139"/>
    </location>
</feature>
<dbReference type="EMBL" id="KZ345538">
    <property type="protein sequence ID" value="PIO73031.1"/>
    <property type="molecule type" value="Genomic_DNA"/>
</dbReference>
<feature type="domain" description="Rab-GAP TBC" evidence="2">
    <location>
        <begin position="292"/>
        <end position="380"/>
    </location>
</feature>
<dbReference type="AlphaFoldDB" id="A0A2G9URZ1"/>
<feature type="region of interest" description="Disordered" evidence="1">
    <location>
        <begin position="118"/>
        <end position="167"/>
    </location>
</feature>
<dbReference type="SUPFAM" id="SSF47923">
    <property type="entry name" value="Ypt/Rab-GAP domain of gyp1p"/>
    <property type="match status" value="1"/>
</dbReference>
<evidence type="ECO:0000313" key="4">
    <source>
        <dbReference type="Proteomes" id="UP000230423"/>
    </source>
</evidence>
<accession>A0A2G9URZ1</accession>
<sequence length="380" mass="42493">MRCDNVKPVLCNQGESNILLGKDGDIVYSKNNVCVHDLGSSDETPANCKSECSTKAGFQSASDSPPDISVEMNGDVISVTAVQERPTALLTANLPIPQIGGNGEFGVPSINVIPHTPIDRNMFNNDMPQSRSQSSISTSGADEGSGNEEDVVSSSYDSSDHSDGDQGTVVDSLWSYRESLIDCTPEQFAYEHNLMLTETSKILHFHHGGLDKLAQLFEQWSAVKAKSVKNGSPSPLNDKHLLICQPTLGRNELDPEDGLYDMVTWDYWKSYKNRDGVVADSTTIRKAIFFASMEPGLRKEIWPFLLRIYPWQSTLEQRETIRNDLFLEYQNLRKKTQKKSSSSKQHWSTIENTILKDVVRTDRKNPYYSGEDNPNIETMK</sequence>
<organism evidence="3 4">
    <name type="scientific">Teladorsagia circumcincta</name>
    <name type="common">Brown stomach worm</name>
    <name type="synonym">Ostertagia circumcincta</name>
    <dbReference type="NCBI Taxonomy" id="45464"/>
    <lineage>
        <taxon>Eukaryota</taxon>
        <taxon>Metazoa</taxon>
        <taxon>Ecdysozoa</taxon>
        <taxon>Nematoda</taxon>
        <taxon>Chromadorea</taxon>
        <taxon>Rhabditida</taxon>
        <taxon>Rhabditina</taxon>
        <taxon>Rhabditomorpha</taxon>
        <taxon>Strongyloidea</taxon>
        <taxon>Trichostrongylidae</taxon>
        <taxon>Teladorsagia</taxon>
    </lineage>
</organism>
<dbReference type="PROSITE" id="PS50086">
    <property type="entry name" value="TBC_RABGAP"/>
    <property type="match status" value="1"/>
</dbReference>